<dbReference type="RefSeq" id="WP_345009712.1">
    <property type="nucleotide sequence ID" value="NZ_BAABFC010000001.1"/>
</dbReference>
<dbReference type="SUPFAM" id="SSF46689">
    <property type="entry name" value="Homeodomain-like"/>
    <property type="match status" value="2"/>
</dbReference>
<evidence type="ECO:0000256" key="1">
    <source>
        <dbReference type="ARBA" id="ARBA00023015"/>
    </source>
</evidence>
<evidence type="ECO:0000313" key="6">
    <source>
        <dbReference type="Proteomes" id="UP001501321"/>
    </source>
</evidence>
<keyword evidence="2" id="KW-0238">DNA-binding</keyword>
<feature type="domain" description="HTH araC/xylS-type" evidence="4">
    <location>
        <begin position="175"/>
        <end position="272"/>
    </location>
</feature>
<dbReference type="InterPro" id="IPR037923">
    <property type="entry name" value="HTH-like"/>
</dbReference>
<dbReference type="PANTHER" id="PTHR46796">
    <property type="entry name" value="HTH-TYPE TRANSCRIPTIONAL ACTIVATOR RHAS-RELATED"/>
    <property type="match status" value="1"/>
</dbReference>
<gene>
    <name evidence="5" type="ORF">GCM10023095_04970</name>
</gene>
<dbReference type="Pfam" id="PF02311">
    <property type="entry name" value="AraC_binding"/>
    <property type="match status" value="1"/>
</dbReference>
<evidence type="ECO:0000313" key="5">
    <source>
        <dbReference type="EMBL" id="GAA4493962.1"/>
    </source>
</evidence>
<evidence type="ECO:0000259" key="4">
    <source>
        <dbReference type="PROSITE" id="PS01124"/>
    </source>
</evidence>
<dbReference type="Proteomes" id="UP001501321">
    <property type="component" value="Unassembled WGS sequence"/>
</dbReference>
<proteinExistence type="predicted"/>
<keyword evidence="1" id="KW-0805">Transcription regulation</keyword>
<dbReference type="InterPro" id="IPR018060">
    <property type="entry name" value="HTH_AraC"/>
</dbReference>
<protein>
    <submittedName>
        <fullName evidence="5">AraC family transcriptional regulator</fullName>
    </submittedName>
</protein>
<dbReference type="SUPFAM" id="SSF51215">
    <property type="entry name" value="Regulatory protein AraC"/>
    <property type="match status" value="1"/>
</dbReference>
<dbReference type="Pfam" id="PF12833">
    <property type="entry name" value="HTH_18"/>
    <property type="match status" value="1"/>
</dbReference>
<dbReference type="PANTHER" id="PTHR46796:SF2">
    <property type="entry name" value="TRANSCRIPTIONAL REGULATORY PROTEIN"/>
    <property type="match status" value="1"/>
</dbReference>
<dbReference type="InterPro" id="IPR050204">
    <property type="entry name" value="AraC_XylS_family_regulators"/>
</dbReference>
<dbReference type="InterPro" id="IPR009057">
    <property type="entry name" value="Homeodomain-like_sf"/>
</dbReference>
<evidence type="ECO:0000256" key="3">
    <source>
        <dbReference type="ARBA" id="ARBA00023163"/>
    </source>
</evidence>
<organism evidence="5 6">
    <name type="scientific">Pseudaeromonas paramecii</name>
    <dbReference type="NCBI Taxonomy" id="2138166"/>
    <lineage>
        <taxon>Bacteria</taxon>
        <taxon>Pseudomonadati</taxon>
        <taxon>Pseudomonadota</taxon>
        <taxon>Gammaproteobacteria</taxon>
        <taxon>Aeromonadales</taxon>
        <taxon>Aeromonadaceae</taxon>
        <taxon>Pseudaeromonas</taxon>
    </lineage>
</organism>
<name>A0ABP8PZJ9_9GAMM</name>
<dbReference type="InterPro" id="IPR003313">
    <property type="entry name" value="AraC-bd"/>
</dbReference>
<dbReference type="PROSITE" id="PS01124">
    <property type="entry name" value="HTH_ARAC_FAMILY_2"/>
    <property type="match status" value="1"/>
</dbReference>
<dbReference type="EMBL" id="BAABFC010000001">
    <property type="protein sequence ID" value="GAA4493962.1"/>
    <property type="molecule type" value="Genomic_DNA"/>
</dbReference>
<keyword evidence="3" id="KW-0804">Transcription</keyword>
<sequence>MQKPSQEQACYRQAQVLGGLELLDASYHRQNFSRHTHEGYTLGVIETGAQRFFRTGANHVAPRHSIILVNADEVHNGQSATAEGWSYRACYPTPQQFAALARQAGLAGAPYFPSAVVADADLALRLRQLFALLAGPHSRLQAESLLYPVLLDLMCRHGRRPAALAESAPARDRLARVKAWLDETPQADLSLTQLADLAAMSPFHLLRQFGRRYGLPPHAYQIQARLRLSRALIRQGMPLLEVAPACGFHDQSHLHRHFKRAMGLTPGQFAAAVQGKKIQVCGASAR</sequence>
<keyword evidence="6" id="KW-1185">Reference proteome</keyword>
<dbReference type="SMART" id="SM00342">
    <property type="entry name" value="HTH_ARAC"/>
    <property type="match status" value="1"/>
</dbReference>
<reference evidence="6" key="1">
    <citation type="journal article" date="2019" name="Int. J. Syst. Evol. Microbiol.">
        <title>The Global Catalogue of Microorganisms (GCM) 10K type strain sequencing project: providing services to taxonomists for standard genome sequencing and annotation.</title>
        <authorList>
            <consortium name="The Broad Institute Genomics Platform"/>
            <consortium name="The Broad Institute Genome Sequencing Center for Infectious Disease"/>
            <person name="Wu L."/>
            <person name="Ma J."/>
        </authorList>
    </citation>
    <scope>NUCLEOTIDE SEQUENCE [LARGE SCALE GENOMIC DNA]</scope>
    <source>
        <strain evidence="6">JCM 32226</strain>
    </source>
</reference>
<accession>A0ABP8PZJ9</accession>
<comment type="caution">
    <text evidence="5">The sequence shown here is derived from an EMBL/GenBank/DDBJ whole genome shotgun (WGS) entry which is preliminary data.</text>
</comment>
<dbReference type="Gene3D" id="1.10.10.60">
    <property type="entry name" value="Homeodomain-like"/>
    <property type="match status" value="2"/>
</dbReference>
<evidence type="ECO:0000256" key="2">
    <source>
        <dbReference type="ARBA" id="ARBA00023125"/>
    </source>
</evidence>